<evidence type="ECO:0000259" key="4">
    <source>
        <dbReference type="SMART" id="SM00043"/>
    </source>
</evidence>
<sequence>MGALLIRSPAMTLTILLVTVTSLSIGAESYRGMVGGRKEIENVKGNEEVQELGKFSVDEYNQRLKLKKEEEEGLEFVEVVGAESQVVAGIKYYLKISAIQNGSPRMFDSEVVVKPWLRCKKLLNFAPTSQ</sequence>
<evidence type="ECO:0000256" key="2">
    <source>
        <dbReference type="ARBA" id="ARBA00022704"/>
    </source>
</evidence>
<organism evidence="5 6">
    <name type="scientific">Arachis duranensis</name>
    <name type="common">Wild peanut</name>
    <dbReference type="NCBI Taxonomy" id="130453"/>
    <lineage>
        <taxon>Eukaryota</taxon>
        <taxon>Viridiplantae</taxon>
        <taxon>Streptophyta</taxon>
        <taxon>Embryophyta</taxon>
        <taxon>Tracheophyta</taxon>
        <taxon>Spermatophyta</taxon>
        <taxon>Magnoliopsida</taxon>
        <taxon>eudicotyledons</taxon>
        <taxon>Gunneridae</taxon>
        <taxon>Pentapetalae</taxon>
        <taxon>rosids</taxon>
        <taxon>fabids</taxon>
        <taxon>Fabales</taxon>
        <taxon>Fabaceae</taxon>
        <taxon>Papilionoideae</taxon>
        <taxon>50 kb inversion clade</taxon>
        <taxon>dalbergioids sensu lato</taxon>
        <taxon>Dalbergieae</taxon>
        <taxon>Pterocarpus clade</taxon>
        <taxon>Arachis</taxon>
    </lineage>
</organism>
<protein>
    <submittedName>
        <fullName evidence="6">Cysteine proteinase inhibitor B</fullName>
    </submittedName>
</protein>
<dbReference type="Proteomes" id="UP000515211">
    <property type="component" value="Chromosome 3"/>
</dbReference>
<keyword evidence="2" id="KW-0789">Thiol protease inhibitor</keyword>
<evidence type="ECO:0000313" key="6">
    <source>
        <dbReference type="RefSeq" id="XP_015958258.1"/>
    </source>
</evidence>
<dbReference type="RefSeq" id="XP_015958258.1">
    <property type="nucleotide sequence ID" value="XM_016102772.3"/>
</dbReference>
<dbReference type="InterPro" id="IPR000010">
    <property type="entry name" value="Cystatin_dom"/>
</dbReference>
<dbReference type="GeneID" id="107482320"/>
<dbReference type="CDD" id="cd00042">
    <property type="entry name" value="CY"/>
    <property type="match status" value="1"/>
</dbReference>
<dbReference type="SMR" id="A0A6P4CYB4"/>
<feature type="signal peptide" evidence="3">
    <location>
        <begin position="1"/>
        <end position="29"/>
    </location>
</feature>
<evidence type="ECO:0000313" key="5">
    <source>
        <dbReference type="Proteomes" id="UP000515211"/>
    </source>
</evidence>
<reference evidence="5" key="1">
    <citation type="journal article" date="2016" name="Nat. Genet.">
        <title>The genome sequences of Arachis duranensis and Arachis ipaensis, the diploid ancestors of cultivated peanut.</title>
        <authorList>
            <person name="Bertioli D.J."/>
            <person name="Cannon S.B."/>
            <person name="Froenicke L."/>
            <person name="Huang G."/>
            <person name="Farmer A.D."/>
            <person name="Cannon E.K."/>
            <person name="Liu X."/>
            <person name="Gao D."/>
            <person name="Clevenger J."/>
            <person name="Dash S."/>
            <person name="Ren L."/>
            <person name="Moretzsohn M.C."/>
            <person name="Shirasawa K."/>
            <person name="Huang W."/>
            <person name="Vidigal B."/>
            <person name="Abernathy B."/>
            <person name="Chu Y."/>
            <person name="Niederhuth C.E."/>
            <person name="Umale P."/>
            <person name="Araujo A.C."/>
            <person name="Kozik A."/>
            <person name="Kim K.D."/>
            <person name="Burow M.D."/>
            <person name="Varshney R.K."/>
            <person name="Wang X."/>
            <person name="Zhang X."/>
            <person name="Barkley N."/>
            <person name="Guimaraes P.M."/>
            <person name="Isobe S."/>
            <person name="Guo B."/>
            <person name="Liao B."/>
            <person name="Stalker H.T."/>
            <person name="Schmitz R.J."/>
            <person name="Scheffler B.E."/>
            <person name="Leal-Bertioli S.C."/>
            <person name="Xun X."/>
            <person name="Jackson S.A."/>
            <person name="Michelmore R."/>
            <person name="Ozias-Akins P."/>
        </authorList>
    </citation>
    <scope>NUCLEOTIDE SEQUENCE [LARGE SCALE GENOMIC DNA]</scope>
    <source>
        <strain evidence="5">cv. V14167</strain>
    </source>
</reference>
<dbReference type="PANTHER" id="PTHR47373:SF1">
    <property type="entry name" value="CYSTEINE PROTEINASE INHIBITOR 2"/>
    <property type="match status" value="1"/>
</dbReference>
<gene>
    <name evidence="6" type="primary">LOC107482320</name>
</gene>
<dbReference type="PANTHER" id="PTHR47373">
    <property type="entry name" value="CYSTEINE PROTEINASE INHIBITOR 2"/>
    <property type="match status" value="1"/>
</dbReference>
<evidence type="ECO:0000256" key="3">
    <source>
        <dbReference type="SAM" id="SignalP"/>
    </source>
</evidence>
<dbReference type="Gene3D" id="3.10.450.10">
    <property type="match status" value="1"/>
</dbReference>
<dbReference type="SUPFAM" id="SSF54403">
    <property type="entry name" value="Cystatin/monellin"/>
    <property type="match status" value="1"/>
</dbReference>
<dbReference type="SMART" id="SM00043">
    <property type="entry name" value="CY"/>
    <property type="match status" value="1"/>
</dbReference>
<evidence type="ECO:0000256" key="1">
    <source>
        <dbReference type="ARBA" id="ARBA00022690"/>
    </source>
</evidence>
<keyword evidence="1" id="KW-0646">Protease inhibitor</keyword>
<keyword evidence="3" id="KW-0732">Signal</keyword>
<dbReference type="InterPro" id="IPR018073">
    <property type="entry name" value="Prot_inh_cystat_CS"/>
</dbReference>
<dbReference type="InterPro" id="IPR046350">
    <property type="entry name" value="Cystatin_sf"/>
</dbReference>
<feature type="chain" id="PRO_5027803566" evidence="3">
    <location>
        <begin position="30"/>
        <end position="130"/>
    </location>
</feature>
<dbReference type="GO" id="GO:0004869">
    <property type="term" value="F:cysteine-type endopeptidase inhibitor activity"/>
    <property type="evidence" value="ECO:0007669"/>
    <property type="project" value="UniProtKB-KW"/>
</dbReference>
<dbReference type="Pfam" id="PF16845">
    <property type="entry name" value="SQAPI"/>
    <property type="match status" value="1"/>
</dbReference>
<dbReference type="PROSITE" id="PS00287">
    <property type="entry name" value="CYSTATIN"/>
    <property type="match status" value="1"/>
</dbReference>
<proteinExistence type="predicted"/>
<accession>A0A6P4CYB4</accession>
<reference evidence="6" key="2">
    <citation type="submission" date="2025-08" db="UniProtKB">
        <authorList>
            <consortium name="RefSeq"/>
        </authorList>
    </citation>
    <scope>IDENTIFICATION</scope>
    <source>
        <tissue evidence="6">Whole plant</tissue>
    </source>
</reference>
<dbReference type="KEGG" id="adu:107482320"/>
<name>A0A6P4CYB4_ARADU</name>
<keyword evidence="5" id="KW-1185">Reference proteome</keyword>
<dbReference type="OrthoDB" id="1908104at2759"/>
<dbReference type="AlphaFoldDB" id="A0A6P4CYB4"/>
<feature type="domain" description="Cystatin" evidence="4">
    <location>
        <begin position="32"/>
        <end position="128"/>
    </location>
</feature>